<feature type="region of interest" description="Disordered" evidence="1">
    <location>
        <begin position="187"/>
        <end position="358"/>
    </location>
</feature>
<protein>
    <submittedName>
        <fullName evidence="2">Uncharacterized protein</fullName>
    </submittedName>
</protein>
<name>A0A8H4UU88_9HYPO</name>
<gene>
    <name evidence="2" type="ORF">FZEAL_1030</name>
</gene>
<sequence>MASYEGHKVSPRAIGAYGNDQLVAAAISQGSPALGESPLTPLGLVGRNGRLLHPERSAFGVQASGREHHHYEQTLPIVVDNIVYNHRRRNSNSSPTQQPEQQFRPRTSRLPPVIIQENPPAPRNPRPDTFNTDTMCTTNIYTYLHPDGRREQYQQPTFCTASRHGQVCANNVVFQHPSELVTYDNTPYSYTSQLPPTPQYSPVPSSYRSGDESDRSYGSSSSKNKRASGLYINGQKVLDLNRRERRPSSRHERIVLVDSPPTPRTPPQTWTAPHTAPASPNSNTYIVDASRDPTRRRPVIVDERTHSNRHVEIEVVDSKRSKHSRHASNSSRESRHSDEEEQRRRRRREEKRHEEQDQRLRARILEANAEIAGRPVVPAAPQLLRRSSTYKRPSVEVPDREAELIEAVRRLDFEEERRNEKARRLAKKEEKKEEEAQRQRLMERMQPKRRATVGPGSRRQRVLYDDGVYRWE</sequence>
<organism evidence="2 3">
    <name type="scientific">Fusarium zealandicum</name>
    <dbReference type="NCBI Taxonomy" id="1053134"/>
    <lineage>
        <taxon>Eukaryota</taxon>
        <taxon>Fungi</taxon>
        <taxon>Dikarya</taxon>
        <taxon>Ascomycota</taxon>
        <taxon>Pezizomycotina</taxon>
        <taxon>Sordariomycetes</taxon>
        <taxon>Hypocreomycetidae</taxon>
        <taxon>Hypocreales</taxon>
        <taxon>Nectriaceae</taxon>
        <taxon>Fusarium</taxon>
        <taxon>Fusarium staphyleae species complex</taxon>
    </lineage>
</organism>
<feature type="compositionally biased region" description="Basic and acidic residues" evidence="1">
    <location>
        <begin position="416"/>
        <end position="446"/>
    </location>
</feature>
<feature type="compositionally biased region" description="Polar residues" evidence="1">
    <location>
        <begin position="91"/>
        <end position="105"/>
    </location>
</feature>
<dbReference type="Proteomes" id="UP000635477">
    <property type="component" value="Unassembled WGS sequence"/>
</dbReference>
<reference evidence="2" key="1">
    <citation type="journal article" date="2020" name="BMC Genomics">
        <title>Correction to: Identification and distribution of gene clusters required for synthesis of sphingolipid metabolism inhibitors in diverse species of the filamentous fungus Fusarium.</title>
        <authorList>
            <person name="Kim H.S."/>
            <person name="Lohmar J.M."/>
            <person name="Busman M."/>
            <person name="Brown D.W."/>
            <person name="Naumann T.A."/>
            <person name="Divon H.H."/>
            <person name="Lysoe E."/>
            <person name="Uhlig S."/>
            <person name="Proctor R.H."/>
        </authorList>
    </citation>
    <scope>NUCLEOTIDE SEQUENCE</scope>
    <source>
        <strain evidence="2">NRRL 22465</strain>
    </source>
</reference>
<reference evidence="2" key="2">
    <citation type="submission" date="2020-05" db="EMBL/GenBank/DDBJ databases">
        <authorList>
            <person name="Kim H.-S."/>
            <person name="Proctor R.H."/>
            <person name="Brown D.W."/>
        </authorList>
    </citation>
    <scope>NUCLEOTIDE SEQUENCE</scope>
    <source>
        <strain evidence="2">NRRL 22465</strain>
    </source>
</reference>
<accession>A0A8H4UU88</accession>
<feature type="compositionally biased region" description="Basic and acidic residues" evidence="1">
    <location>
        <begin position="289"/>
        <end position="319"/>
    </location>
</feature>
<keyword evidence="3" id="KW-1185">Reference proteome</keyword>
<evidence type="ECO:0000256" key="1">
    <source>
        <dbReference type="SAM" id="MobiDB-lite"/>
    </source>
</evidence>
<feature type="region of interest" description="Disordered" evidence="1">
    <location>
        <begin position="416"/>
        <end position="459"/>
    </location>
</feature>
<dbReference type="OrthoDB" id="3439480at2759"/>
<dbReference type="AlphaFoldDB" id="A0A8H4UU88"/>
<evidence type="ECO:0000313" key="3">
    <source>
        <dbReference type="Proteomes" id="UP000635477"/>
    </source>
</evidence>
<evidence type="ECO:0000313" key="2">
    <source>
        <dbReference type="EMBL" id="KAF4983580.1"/>
    </source>
</evidence>
<feature type="region of interest" description="Disordered" evidence="1">
    <location>
        <begin position="88"/>
        <end position="133"/>
    </location>
</feature>
<feature type="compositionally biased region" description="Basic and acidic residues" evidence="1">
    <location>
        <begin position="332"/>
        <end position="343"/>
    </location>
</feature>
<dbReference type="EMBL" id="JABEYC010000059">
    <property type="protein sequence ID" value="KAF4983580.1"/>
    <property type="molecule type" value="Genomic_DNA"/>
</dbReference>
<proteinExistence type="predicted"/>
<comment type="caution">
    <text evidence="2">The sequence shown here is derived from an EMBL/GenBank/DDBJ whole genome shotgun (WGS) entry which is preliminary data.</text>
</comment>
<feature type="compositionally biased region" description="Basic and acidic residues" evidence="1">
    <location>
        <begin position="239"/>
        <end position="255"/>
    </location>
</feature>